<dbReference type="AlphaFoldDB" id="A0A444VL61"/>
<dbReference type="Proteomes" id="UP000290261">
    <property type="component" value="Unassembled WGS sequence"/>
</dbReference>
<keyword evidence="1" id="KW-0812">Transmembrane</keyword>
<dbReference type="EMBL" id="JJMP01000006">
    <property type="protein sequence ID" value="RYC51440.1"/>
    <property type="molecule type" value="Genomic_DNA"/>
</dbReference>
<keyword evidence="3" id="KW-1185">Reference proteome</keyword>
<accession>A0A444VL61</accession>
<evidence type="ECO:0000313" key="2">
    <source>
        <dbReference type="EMBL" id="RYC51440.1"/>
    </source>
</evidence>
<sequence>MKRLLPKIVLYGILMLVFFEVLVRVFHLYDDRPIRYTDEKGILKWIPGQTGYSVHGNRRQNFAEYHINNSGFNSFREFEPSADKLELAIIGDSFIEGFHQDYTNSLGKKIENQLQGVEVYEYGHSSNDFADAMHLIESYKQDFGKIDKIVIYLDYEGDLDRAEYKYVERKLTLPFLNYSKLYVYAKMIGLFDPVKNMAKNLITLKFLKKDTKKEDHLERPDTFPIRAGNFESVIEKYGFDRKKMIFLLNSDQTDERFVSYLKSQNYDYMDYANVFKESREPTTLIYDQHWNNNGRELLAKLISERLALEGFAVKK</sequence>
<keyword evidence="1" id="KW-0472">Membrane</keyword>
<evidence type="ECO:0008006" key="4">
    <source>
        <dbReference type="Google" id="ProtNLM"/>
    </source>
</evidence>
<reference evidence="2 3" key="1">
    <citation type="submission" date="2014-04" db="EMBL/GenBank/DDBJ databases">
        <title>Whole genome of Muricauda olearia.</title>
        <authorList>
            <person name="Zhang X.-H."/>
            <person name="Tang K."/>
        </authorList>
    </citation>
    <scope>NUCLEOTIDE SEQUENCE [LARGE SCALE GENOMIC DNA]</scope>
    <source>
        <strain evidence="2 3">Th120</strain>
    </source>
</reference>
<name>A0A444VL61_9FLAO</name>
<protein>
    <recommendedName>
        <fullName evidence="4">SGNH/GDSL hydrolase family protein</fullName>
    </recommendedName>
</protein>
<gene>
    <name evidence="2" type="ORF">DN53_14685</name>
</gene>
<evidence type="ECO:0000313" key="3">
    <source>
        <dbReference type="Proteomes" id="UP000290261"/>
    </source>
</evidence>
<comment type="caution">
    <text evidence="2">The sequence shown here is derived from an EMBL/GenBank/DDBJ whole genome shotgun (WGS) entry which is preliminary data.</text>
</comment>
<dbReference type="SUPFAM" id="SSF52266">
    <property type="entry name" value="SGNH hydrolase"/>
    <property type="match status" value="1"/>
</dbReference>
<evidence type="ECO:0000256" key="1">
    <source>
        <dbReference type="SAM" id="Phobius"/>
    </source>
</evidence>
<keyword evidence="1" id="KW-1133">Transmembrane helix</keyword>
<feature type="transmembrane region" description="Helical" evidence="1">
    <location>
        <begin position="9"/>
        <end position="29"/>
    </location>
</feature>
<dbReference type="RefSeq" id="WP_129654476.1">
    <property type="nucleotide sequence ID" value="NZ_ML142910.1"/>
</dbReference>
<organism evidence="2 3">
    <name type="scientific">Flagellimonas olearia</name>
    <dbReference type="NCBI Taxonomy" id="552546"/>
    <lineage>
        <taxon>Bacteria</taxon>
        <taxon>Pseudomonadati</taxon>
        <taxon>Bacteroidota</taxon>
        <taxon>Flavobacteriia</taxon>
        <taxon>Flavobacteriales</taxon>
        <taxon>Flavobacteriaceae</taxon>
        <taxon>Flagellimonas</taxon>
    </lineage>
</organism>
<proteinExistence type="predicted"/>